<reference evidence="2 3" key="1">
    <citation type="submission" date="2018-04" db="EMBL/GenBank/DDBJ databases">
        <title>Genomic Encyclopedia of Archaeal and Bacterial Type Strains, Phase II (KMG-II): from individual species to whole genera.</title>
        <authorList>
            <person name="Goeker M."/>
        </authorList>
    </citation>
    <scope>NUCLEOTIDE SEQUENCE [LARGE SCALE GENOMIC DNA]</scope>
    <source>
        <strain evidence="2 3">DSM 23082</strain>
    </source>
</reference>
<proteinExistence type="predicted"/>
<accession>A0A2T6AH14</accession>
<keyword evidence="3" id="KW-1185">Reference proteome</keyword>
<gene>
    <name evidence="2" type="ORF">C8P64_1622</name>
</gene>
<sequence length="83" mass="9474">MVSVYQIIKLEKTIIMSEDKTNEQADWQKNSGRPSNFHEKDDKLKKDGDGNLKIKKDRSGVTSDEDESIQETLDSISGKDEEE</sequence>
<feature type="region of interest" description="Disordered" evidence="1">
    <location>
        <begin position="20"/>
        <end position="83"/>
    </location>
</feature>
<dbReference type="Proteomes" id="UP000244174">
    <property type="component" value="Unassembled WGS sequence"/>
</dbReference>
<evidence type="ECO:0000313" key="3">
    <source>
        <dbReference type="Proteomes" id="UP000244174"/>
    </source>
</evidence>
<name>A0A2T6AH14_9FLAO</name>
<dbReference type="EMBL" id="QBKQ01000002">
    <property type="protein sequence ID" value="PTX43096.1"/>
    <property type="molecule type" value="Genomic_DNA"/>
</dbReference>
<evidence type="ECO:0000256" key="1">
    <source>
        <dbReference type="SAM" id="MobiDB-lite"/>
    </source>
</evidence>
<protein>
    <submittedName>
        <fullName evidence="2">Uncharacterized protein</fullName>
    </submittedName>
</protein>
<feature type="compositionally biased region" description="Polar residues" evidence="1">
    <location>
        <begin position="24"/>
        <end position="34"/>
    </location>
</feature>
<dbReference type="AlphaFoldDB" id="A0A2T6AH14"/>
<comment type="caution">
    <text evidence="2">The sequence shown here is derived from an EMBL/GenBank/DDBJ whole genome shotgun (WGS) entry which is preliminary data.</text>
</comment>
<evidence type="ECO:0000313" key="2">
    <source>
        <dbReference type="EMBL" id="PTX43096.1"/>
    </source>
</evidence>
<organism evidence="2 3">
    <name type="scientific">Christiangramia gaetbulicola</name>
    <dbReference type="NCBI Taxonomy" id="703340"/>
    <lineage>
        <taxon>Bacteria</taxon>
        <taxon>Pseudomonadati</taxon>
        <taxon>Bacteroidota</taxon>
        <taxon>Flavobacteriia</taxon>
        <taxon>Flavobacteriales</taxon>
        <taxon>Flavobacteriaceae</taxon>
        <taxon>Christiangramia</taxon>
    </lineage>
</organism>
<feature type="compositionally biased region" description="Basic and acidic residues" evidence="1">
    <location>
        <begin position="36"/>
        <end position="59"/>
    </location>
</feature>